<dbReference type="Gene3D" id="2.70.98.10">
    <property type="match status" value="1"/>
</dbReference>
<dbReference type="PANTHER" id="PTHR10091:SF0">
    <property type="entry name" value="GALACTOSE MUTAROTASE"/>
    <property type="match status" value="1"/>
</dbReference>
<dbReference type="AlphaFoldDB" id="A0A657LRN1"/>
<dbReference type="InterPro" id="IPR008183">
    <property type="entry name" value="Aldose_1/G6P_1-epimerase"/>
</dbReference>
<dbReference type="EMBL" id="LSRP01000087">
    <property type="protein sequence ID" value="OJF96407.1"/>
    <property type="molecule type" value="Genomic_DNA"/>
</dbReference>
<dbReference type="Proteomes" id="UP000182661">
    <property type="component" value="Unassembled WGS sequence"/>
</dbReference>
<keyword evidence="2" id="KW-1185">Reference proteome</keyword>
<organism evidence="1 2">
    <name type="scientific">Pararhizobium antarcticum</name>
    <dbReference type="NCBI Taxonomy" id="1798805"/>
    <lineage>
        <taxon>Bacteria</taxon>
        <taxon>Pseudomonadati</taxon>
        <taxon>Pseudomonadota</taxon>
        <taxon>Alphaproteobacteria</taxon>
        <taxon>Hyphomicrobiales</taxon>
        <taxon>Rhizobiaceae</taxon>
        <taxon>Rhizobium/Agrobacterium group</taxon>
        <taxon>Pararhizobium</taxon>
    </lineage>
</organism>
<dbReference type="GO" id="GO:0030246">
    <property type="term" value="F:carbohydrate binding"/>
    <property type="evidence" value="ECO:0007669"/>
    <property type="project" value="InterPro"/>
</dbReference>
<dbReference type="GO" id="GO:0033499">
    <property type="term" value="P:galactose catabolic process via UDP-galactose, Leloir pathway"/>
    <property type="evidence" value="ECO:0007669"/>
    <property type="project" value="TreeGrafter"/>
</dbReference>
<dbReference type="SUPFAM" id="SSF74650">
    <property type="entry name" value="Galactose mutarotase-like"/>
    <property type="match status" value="1"/>
</dbReference>
<dbReference type="GO" id="GO:0006006">
    <property type="term" value="P:glucose metabolic process"/>
    <property type="evidence" value="ECO:0007669"/>
    <property type="project" value="TreeGrafter"/>
</dbReference>
<reference evidence="1 2" key="1">
    <citation type="submission" date="2016-02" db="EMBL/GenBank/DDBJ databases">
        <title>Genome sequencing of a beta-galactosidase producing bacteria Rhizobium sp. 59.</title>
        <authorList>
            <person name="Wang D."/>
            <person name="Kot W."/>
            <person name="Qin Y."/>
            <person name="Hansen L."/>
            <person name="Naqvi K."/>
            <person name="Rensing C."/>
        </authorList>
    </citation>
    <scope>NUCLEOTIDE SEQUENCE [LARGE SCALE GENOMIC DNA]</scope>
    <source>
        <strain evidence="1 2">59</strain>
    </source>
</reference>
<dbReference type="GO" id="GO:0004034">
    <property type="term" value="F:aldose 1-epimerase activity"/>
    <property type="evidence" value="ECO:0007669"/>
    <property type="project" value="TreeGrafter"/>
</dbReference>
<protein>
    <recommendedName>
        <fullName evidence="3">Galactose mutarotase</fullName>
    </recommendedName>
</protein>
<comment type="caution">
    <text evidence="1">The sequence shown here is derived from an EMBL/GenBank/DDBJ whole genome shotgun (WGS) entry which is preliminary data.</text>
</comment>
<evidence type="ECO:0008006" key="3">
    <source>
        <dbReference type="Google" id="ProtNLM"/>
    </source>
</evidence>
<proteinExistence type="predicted"/>
<gene>
    <name evidence="1" type="ORF">AX760_17720</name>
</gene>
<evidence type="ECO:0000313" key="2">
    <source>
        <dbReference type="Proteomes" id="UP000182661"/>
    </source>
</evidence>
<evidence type="ECO:0000313" key="1">
    <source>
        <dbReference type="EMBL" id="OJF96407.1"/>
    </source>
</evidence>
<accession>A0A657LRN1</accession>
<sequence>MGRSAAATVDERLIPHGAPDDVTDTVFDFRFRPAIGQIYDHSFCLDAGRDDLHLGARLCEPETGRILEVWTTEPAIQLYTANHFSDAMVAPFSKVVLNGAIALEPQTYPNAPNEPTYRGAVLRPGETYRYRMEWRFSGF</sequence>
<dbReference type="InterPro" id="IPR011013">
    <property type="entry name" value="Gal_mutarotase_sf_dom"/>
</dbReference>
<dbReference type="RefSeq" id="WP_071833401.1">
    <property type="nucleotide sequence ID" value="NZ_LSRP01000087.1"/>
</dbReference>
<dbReference type="InterPro" id="IPR014718">
    <property type="entry name" value="GH-type_carb-bd"/>
</dbReference>
<name>A0A657LRN1_9HYPH</name>
<dbReference type="PANTHER" id="PTHR10091">
    <property type="entry name" value="ALDOSE-1-EPIMERASE"/>
    <property type="match status" value="1"/>
</dbReference>
<dbReference type="Pfam" id="PF01263">
    <property type="entry name" value="Aldose_epim"/>
    <property type="match status" value="1"/>
</dbReference>